<reference evidence="4" key="1">
    <citation type="submission" date="2018-05" db="EMBL/GenBank/DDBJ databases">
        <authorList>
            <person name="Lanie J.A."/>
            <person name="Ng W.-L."/>
            <person name="Kazmierczak K.M."/>
            <person name="Andrzejewski T.M."/>
            <person name="Davidsen T.M."/>
            <person name="Wayne K.J."/>
            <person name="Tettelin H."/>
            <person name="Glass J.I."/>
            <person name="Rusch D."/>
            <person name="Podicherti R."/>
            <person name="Tsui H.-C.T."/>
            <person name="Winkler M.E."/>
        </authorList>
    </citation>
    <scope>NUCLEOTIDE SEQUENCE</scope>
</reference>
<name>A0A382KP57_9ZZZZ</name>
<dbReference type="PANTHER" id="PTHR42755">
    <property type="entry name" value="3-DEOXY-MANNO-OCTULOSONATE CYTIDYLYLTRANSFERASE"/>
    <property type="match status" value="1"/>
</dbReference>
<dbReference type="GO" id="GO:0005886">
    <property type="term" value="C:plasma membrane"/>
    <property type="evidence" value="ECO:0007669"/>
    <property type="project" value="TreeGrafter"/>
</dbReference>
<keyword evidence="2" id="KW-0812">Transmembrane</keyword>
<keyword evidence="1" id="KW-0808">Transferase</keyword>
<dbReference type="FunFam" id="3.40.50.11720:FF:000001">
    <property type="entry name" value="3-deoxy-D-manno-octulosonic acid transferase"/>
    <property type="match status" value="1"/>
</dbReference>
<dbReference type="AlphaFoldDB" id="A0A382KP57"/>
<evidence type="ECO:0000256" key="2">
    <source>
        <dbReference type="SAM" id="Phobius"/>
    </source>
</evidence>
<evidence type="ECO:0000313" key="4">
    <source>
        <dbReference type="EMBL" id="SVC24461.1"/>
    </source>
</evidence>
<accession>A0A382KP57</accession>
<dbReference type="Gene3D" id="3.40.50.2000">
    <property type="entry name" value="Glycogen Phosphorylase B"/>
    <property type="match status" value="1"/>
</dbReference>
<gene>
    <name evidence="4" type="ORF">METZ01_LOCUS277315</name>
</gene>
<dbReference type="InterPro" id="IPR038107">
    <property type="entry name" value="Glycos_transf_N_sf"/>
</dbReference>
<dbReference type="PANTHER" id="PTHR42755:SF1">
    <property type="entry name" value="3-DEOXY-D-MANNO-OCTULOSONIC ACID TRANSFERASE, MITOCHONDRIAL-RELATED"/>
    <property type="match status" value="1"/>
</dbReference>
<keyword evidence="2" id="KW-0472">Membrane</keyword>
<evidence type="ECO:0000256" key="1">
    <source>
        <dbReference type="ARBA" id="ARBA00022679"/>
    </source>
</evidence>
<feature type="non-terminal residue" evidence="4">
    <location>
        <position position="307"/>
    </location>
</feature>
<dbReference type="InterPro" id="IPR007507">
    <property type="entry name" value="Glycos_transf_N"/>
</dbReference>
<keyword evidence="2" id="KW-1133">Transmembrane helix</keyword>
<organism evidence="4">
    <name type="scientific">marine metagenome</name>
    <dbReference type="NCBI Taxonomy" id="408172"/>
    <lineage>
        <taxon>unclassified sequences</taxon>
        <taxon>metagenomes</taxon>
        <taxon>ecological metagenomes</taxon>
    </lineage>
</organism>
<protein>
    <recommendedName>
        <fullName evidence="3">3-deoxy-D-manno-octulosonic-acid transferase N-terminal domain-containing protein</fullName>
    </recommendedName>
</protein>
<dbReference type="EMBL" id="UINC01081001">
    <property type="protein sequence ID" value="SVC24461.1"/>
    <property type="molecule type" value="Genomic_DNA"/>
</dbReference>
<sequence>MQYFYTSVIYFLIPFVLIRLLLISFKYPSYRTKWYERFGFVDWKNSNKPLIWIHAVSVGEVNAAKPIVSSLLKKYSHYQIIITTVTPTGANTVLQHHGDNVKNFYLPYDVPFCVRKFIQKINPSILITMETEIWPNLYQACHYADVPIFIVNARLSQKSMKGYQLVSSLTKNTLKFVDKIAAQTQVDADRFISLGAQHEKVSVVGNLKFDIDIPQSIKEEAEPLRHYFSVNRPVWMAASTHPGEEEIILNAHKRILSEYPDAILILAPRHPERSEKISLLGKRMNFSLVRRTEEKSFDSNHNVFLLD</sequence>
<feature type="domain" description="3-deoxy-D-manno-octulosonic-acid transferase N-terminal" evidence="3">
    <location>
        <begin position="33"/>
        <end position="211"/>
    </location>
</feature>
<dbReference type="GO" id="GO:0016740">
    <property type="term" value="F:transferase activity"/>
    <property type="evidence" value="ECO:0007669"/>
    <property type="project" value="UniProtKB-KW"/>
</dbReference>
<dbReference type="InterPro" id="IPR039901">
    <property type="entry name" value="Kdotransferase"/>
</dbReference>
<dbReference type="Pfam" id="PF04413">
    <property type="entry name" value="Glycos_transf_N"/>
    <property type="match status" value="1"/>
</dbReference>
<feature type="transmembrane region" description="Helical" evidence="2">
    <location>
        <begin position="6"/>
        <end position="25"/>
    </location>
</feature>
<dbReference type="Gene3D" id="3.40.50.11720">
    <property type="entry name" value="3-Deoxy-D-manno-octulosonic-acid transferase, N-terminal domain"/>
    <property type="match status" value="1"/>
</dbReference>
<dbReference type="GO" id="GO:0009245">
    <property type="term" value="P:lipid A biosynthetic process"/>
    <property type="evidence" value="ECO:0007669"/>
    <property type="project" value="TreeGrafter"/>
</dbReference>
<evidence type="ECO:0000259" key="3">
    <source>
        <dbReference type="Pfam" id="PF04413"/>
    </source>
</evidence>
<proteinExistence type="predicted"/>
<dbReference type="SUPFAM" id="SSF53756">
    <property type="entry name" value="UDP-Glycosyltransferase/glycogen phosphorylase"/>
    <property type="match status" value="1"/>
</dbReference>